<feature type="region of interest" description="Disordered" evidence="1">
    <location>
        <begin position="448"/>
        <end position="477"/>
    </location>
</feature>
<evidence type="ECO:0000313" key="4">
    <source>
        <dbReference type="Proteomes" id="UP000653411"/>
    </source>
</evidence>
<reference evidence="3" key="1">
    <citation type="journal article" date="2014" name="Int. J. Syst. Evol. Microbiol.">
        <title>Complete genome sequence of Corynebacterium casei LMG S-19264T (=DSM 44701T), isolated from a smear-ripened cheese.</title>
        <authorList>
            <consortium name="US DOE Joint Genome Institute (JGI-PGF)"/>
            <person name="Walter F."/>
            <person name="Albersmeier A."/>
            <person name="Kalinowski J."/>
            <person name="Ruckert C."/>
        </authorList>
    </citation>
    <scope>NUCLEOTIDE SEQUENCE</scope>
    <source>
        <strain evidence="3">CGMCC 4.7110</strain>
    </source>
</reference>
<dbReference type="EMBL" id="BMML01000034">
    <property type="protein sequence ID" value="GGN41464.1"/>
    <property type="molecule type" value="Genomic_DNA"/>
</dbReference>
<dbReference type="InterPro" id="IPR045450">
    <property type="entry name" value="VMAP_C"/>
</dbReference>
<feature type="region of interest" description="Disordered" evidence="1">
    <location>
        <begin position="231"/>
        <end position="286"/>
    </location>
</feature>
<proteinExistence type="predicted"/>
<feature type="compositionally biased region" description="Basic and acidic residues" evidence="1">
    <location>
        <begin position="448"/>
        <end position="461"/>
    </location>
</feature>
<accession>A0A918CWU1</accession>
<evidence type="ECO:0000256" key="1">
    <source>
        <dbReference type="SAM" id="MobiDB-lite"/>
    </source>
</evidence>
<comment type="caution">
    <text evidence="3">The sequence shown here is derived from an EMBL/GenBank/DDBJ whole genome shotgun (WGS) entry which is preliminary data.</text>
</comment>
<keyword evidence="3" id="KW-0378">Hydrolase</keyword>
<dbReference type="SUPFAM" id="SSF50494">
    <property type="entry name" value="Trypsin-like serine proteases"/>
    <property type="match status" value="1"/>
</dbReference>
<dbReference type="GO" id="GO:0008233">
    <property type="term" value="F:peptidase activity"/>
    <property type="evidence" value="ECO:0007669"/>
    <property type="project" value="UniProtKB-KW"/>
</dbReference>
<dbReference type="Pfam" id="PF13365">
    <property type="entry name" value="Trypsin_2"/>
    <property type="match status" value="1"/>
</dbReference>
<dbReference type="Gene3D" id="2.40.10.120">
    <property type="match status" value="1"/>
</dbReference>
<feature type="domain" description="vWA-MoxR associated protein C-terminal" evidence="2">
    <location>
        <begin position="500"/>
        <end position="757"/>
    </location>
</feature>
<dbReference type="InterPro" id="IPR009003">
    <property type="entry name" value="Peptidase_S1_PA"/>
</dbReference>
<protein>
    <submittedName>
        <fullName evidence="3">Serine protease</fullName>
    </submittedName>
</protein>
<evidence type="ECO:0000259" key="2">
    <source>
        <dbReference type="Pfam" id="PF20028"/>
    </source>
</evidence>
<name>A0A918CWU1_9ACTN</name>
<dbReference type="Proteomes" id="UP000653411">
    <property type="component" value="Unassembled WGS sequence"/>
</dbReference>
<gene>
    <name evidence="3" type="ORF">GCM10011578_089810</name>
</gene>
<sequence length="771" mass="84306">MTDRHGGGVSGGRDRDRDTARSALRELVMAATVRIHRPGAGYAPEESGGFLGSGFFIAPNWVLTCAHVVHGGEGDGGEVTVICRPGPFAEPYVVPAEVAATLPEQAERSVQGDWPDPDLALVRLREPVEHECLYVSERPSPQYTEGQVFYAGWAPVRGRPQPLDGFLAVHGTVGGRSAGARLSLGGSVLPPGVSGGPVIDPVRGEVVGVLRPRADHGPGGTSIGIEQLRTLPVTPPTRPPDRYGHGLSQPDWYGHGHGLSQPDWYGHGHGLSQPDPSRPDLRRPAPYRPDLYQTIWHAHDRYHRDRQLPGESGRRTWVGLQAELGARPGRVLSPYERVELLGRLADLEPPESTRGLLDILQSLPDFRAPTPSPAPRGWRDGLGALYENARYDGALPLVVEYAMRVMTAERPVSSPVLDAEEALWGWIRQAATRLGSGRHGDLARRRARHLGDRLGEPDGRRGTGYPHESARGPSAEPPLRLPARLSVLLQVEHLAWDPEHCDWSVAVVRRDGEVTPLDEGRRVGLDGLAACLAAPLAEAFRRCDEPDRPVALYAALPHHLLDLPVDEWRLRPGADPLGGERPVLVRCADRGQMPGEDDRDDRDDRYDAGLLGDDEEPDRRDRWRRLHGLPGRDTIRAAILDCDDAVRRPVPAVSVLRGLPPGTVPVLCREGDRSYEDDDTALARIVRAGYGVVLWRRWRRPADPLCGEFHREARTIVDGAAGAAELPALVHGLRDRMCEGLAESFWARGIALLYDDPDQPLPGGDDLLEAP</sequence>
<dbReference type="GO" id="GO:0006508">
    <property type="term" value="P:proteolysis"/>
    <property type="evidence" value="ECO:0007669"/>
    <property type="project" value="UniProtKB-KW"/>
</dbReference>
<dbReference type="Pfam" id="PF20028">
    <property type="entry name" value="VMAP-C"/>
    <property type="match status" value="1"/>
</dbReference>
<evidence type="ECO:0000313" key="3">
    <source>
        <dbReference type="EMBL" id="GGN41464.1"/>
    </source>
</evidence>
<keyword evidence="4" id="KW-1185">Reference proteome</keyword>
<keyword evidence="3" id="KW-0645">Protease</keyword>
<organism evidence="3 4">
    <name type="scientific">Streptomyces fuscichromogenes</name>
    <dbReference type="NCBI Taxonomy" id="1324013"/>
    <lineage>
        <taxon>Bacteria</taxon>
        <taxon>Bacillati</taxon>
        <taxon>Actinomycetota</taxon>
        <taxon>Actinomycetes</taxon>
        <taxon>Kitasatosporales</taxon>
        <taxon>Streptomycetaceae</taxon>
        <taxon>Streptomyces</taxon>
    </lineage>
</organism>
<dbReference type="RefSeq" id="WP_229713743.1">
    <property type="nucleotide sequence ID" value="NZ_BMML01000034.1"/>
</dbReference>
<feature type="region of interest" description="Disordered" evidence="1">
    <location>
        <begin position="589"/>
        <end position="613"/>
    </location>
</feature>
<dbReference type="AlphaFoldDB" id="A0A918CWU1"/>
<reference evidence="3" key="2">
    <citation type="submission" date="2020-09" db="EMBL/GenBank/DDBJ databases">
        <authorList>
            <person name="Sun Q."/>
            <person name="Zhou Y."/>
        </authorList>
    </citation>
    <scope>NUCLEOTIDE SEQUENCE</scope>
    <source>
        <strain evidence="3">CGMCC 4.7110</strain>
    </source>
</reference>